<organism evidence="1 2">
    <name type="scientific">Naganishia adeliensis</name>
    <dbReference type="NCBI Taxonomy" id="92952"/>
    <lineage>
        <taxon>Eukaryota</taxon>
        <taxon>Fungi</taxon>
        <taxon>Dikarya</taxon>
        <taxon>Basidiomycota</taxon>
        <taxon>Agaricomycotina</taxon>
        <taxon>Tremellomycetes</taxon>
        <taxon>Filobasidiales</taxon>
        <taxon>Filobasidiaceae</taxon>
        <taxon>Naganishia</taxon>
    </lineage>
</organism>
<dbReference type="Proteomes" id="UP001230649">
    <property type="component" value="Unassembled WGS sequence"/>
</dbReference>
<keyword evidence="2" id="KW-1185">Reference proteome</keyword>
<accession>A0ACC2V6E4</accession>
<protein>
    <submittedName>
        <fullName evidence="1">Uncharacterized protein</fullName>
    </submittedName>
</protein>
<evidence type="ECO:0000313" key="1">
    <source>
        <dbReference type="EMBL" id="KAJ9094559.1"/>
    </source>
</evidence>
<gene>
    <name evidence="1" type="ORF">QFC20_006874</name>
</gene>
<comment type="caution">
    <text evidence="1">The sequence shown here is derived from an EMBL/GenBank/DDBJ whole genome shotgun (WGS) entry which is preliminary data.</text>
</comment>
<dbReference type="EMBL" id="JASBWS010000137">
    <property type="protein sequence ID" value="KAJ9094559.1"/>
    <property type="molecule type" value="Genomic_DNA"/>
</dbReference>
<reference evidence="1" key="1">
    <citation type="submission" date="2023-04" db="EMBL/GenBank/DDBJ databases">
        <title>Draft Genome sequencing of Naganishia species isolated from polar environments using Oxford Nanopore Technology.</title>
        <authorList>
            <person name="Leo P."/>
            <person name="Venkateswaran K."/>
        </authorList>
    </citation>
    <scope>NUCLEOTIDE SEQUENCE</scope>
    <source>
        <strain evidence="1">MNA-CCFEE 5262</strain>
    </source>
</reference>
<name>A0ACC2V6E4_9TREE</name>
<evidence type="ECO:0000313" key="2">
    <source>
        <dbReference type="Proteomes" id="UP001230649"/>
    </source>
</evidence>
<sequence length="765" mass="83394">MSSTSLGNPMLADARSTNGHSATTGRDKSISLRSAAVTNVSSGKNASGERVWRSGVITAEEKLVGEEGQKVVVAAWLQHALQLNETATTSLAEIHHSLTQAFPFPPNIPSPATTADLIPCISQAFPGAVKEDPSSEPTIRATLNPVDFDQSAEIWARAGYDLTMWVLQYVQSQIANHKNKGDKPGNGTSAGVVSENHGLVGTGVSLTCGDGVVKIEPGVDVKQEPTTTTKTESTPAPATRPVKSESKASINDKIPDSAYTLLTTASLPFPQLSIRKNFRTFVDVLVGKSRMAPVPKTESAEGETTPNAAGQSNGAEVAEVKPQEVIQRQINTGRYCPQVLGKEGSVRVAKTWLHAWMVPSSSHKVSSVNETALSNASRRATNKDFVMSRYPGPTTMTPLSDVYNMYSKYAFHPPQCPALSYEEFASVIRNTGDVQTVGEDADDEQLWTQPCSLVLRDDIPLDAWEPTAESPSKAKASKPSKQETVTLLQAAFRFDPNPGMDAEAYLAARKSETTNASARGVNYKEHDMIWRSVGLNFARWVKAEKAKMKPKVESPAAEAERPSKRRKAEANGASATPGVPYNAGPSSHPASRAPYNDPSLARASVMVRPVETITPEQRRRQIMAMWLNENYARHSDPNLRIEQKVLWAAFLTQVVRSLPPWESEIFTFMRPNELFGLTTEMWGTKLSSESPPGDTYGTQQQSFWICGIVARPANTTPKTSAIQPRNPVIQQAPHQYHSMPHQVTQSSSKTTRIFRFGVRPWCTSA</sequence>
<proteinExistence type="predicted"/>